<dbReference type="Proteomes" id="UP000718630">
    <property type="component" value="Unassembled WGS sequence"/>
</dbReference>
<dbReference type="InterPro" id="IPR016195">
    <property type="entry name" value="Pol/histidinol_Pase-like"/>
</dbReference>
<evidence type="ECO:0000313" key="3">
    <source>
        <dbReference type="EMBL" id="MBF0939565.1"/>
    </source>
</evidence>
<dbReference type="Pfam" id="PF02811">
    <property type="entry name" value="PHP"/>
    <property type="match status" value="1"/>
</dbReference>
<dbReference type="GO" id="GO:0035312">
    <property type="term" value="F:5'-3' DNA exonuclease activity"/>
    <property type="evidence" value="ECO:0007669"/>
    <property type="project" value="TreeGrafter"/>
</dbReference>
<dbReference type="EMBL" id="JABZFZ010000047">
    <property type="protein sequence ID" value="MBF0939565.1"/>
    <property type="molecule type" value="Genomic_DNA"/>
</dbReference>
<gene>
    <name evidence="3" type="ORF">HXK03_01625</name>
</gene>
<dbReference type="Gene3D" id="1.10.150.650">
    <property type="match status" value="1"/>
</dbReference>
<dbReference type="AlphaFoldDB" id="A0A929N0Q9"/>
<feature type="region of interest" description="Disordered" evidence="1">
    <location>
        <begin position="1"/>
        <end position="23"/>
    </location>
</feature>
<dbReference type="CDD" id="cd07438">
    <property type="entry name" value="PHP_HisPPase_AMP"/>
    <property type="match status" value="1"/>
</dbReference>
<evidence type="ECO:0000259" key="2">
    <source>
        <dbReference type="SMART" id="SM00481"/>
    </source>
</evidence>
<accession>A0A929N0Q9</accession>
<sequence>MGYPRRVTRIDPHTHSSCSDGTDAPAQLMRAARDAGLSMVGLTDHDTFAGWDEAAAAVGETGVALLRGVEISCSADGVTVHLLGYLMDPADAALNGAFAKTVEDRRTRARRMVDNLAADFPITWEQVLAFAPSDGPVGRPHIADALVAAGAFPDRDSAFVHALHPSGPYYVRHWAPDPVDAVRMVRGAGGVPVLAHPRARARQRLLSEDVIERMADAGLYGIERDHRDHDDAGRADVDRLAARLGLATTGSSDYHGTGKPNRLGENTTDPAVIDGIVSQGTLDVVRP</sequence>
<dbReference type="GO" id="GO:0004534">
    <property type="term" value="F:5'-3' RNA exonuclease activity"/>
    <property type="evidence" value="ECO:0007669"/>
    <property type="project" value="TreeGrafter"/>
</dbReference>
<protein>
    <submittedName>
        <fullName evidence="3">PHP domain-containing protein</fullName>
    </submittedName>
</protein>
<name>A0A929N0Q9_9ACTO</name>
<feature type="domain" description="Polymerase/histidinol phosphatase N-terminal" evidence="2">
    <location>
        <begin position="10"/>
        <end position="75"/>
    </location>
</feature>
<proteinExistence type="predicted"/>
<dbReference type="SMART" id="SM00481">
    <property type="entry name" value="POLIIIAc"/>
    <property type="match status" value="1"/>
</dbReference>
<dbReference type="InterPro" id="IPR004013">
    <property type="entry name" value="PHP_dom"/>
</dbReference>
<evidence type="ECO:0000313" key="4">
    <source>
        <dbReference type="Proteomes" id="UP000718630"/>
    </source>
</evidence>
<evidence type="ECO:0000256" key="1">
    <source>
        <dbReference type="SAM" id="MobiDB-lite"/>
    </source>
</evidence>
<dbReference type="PANTHER" id="PTHR42924:SF3">
    <property type="entry name" value="POLYMERASE_HISTIDINOL PHOSPHATASE N-TERMINAL DOMAIN-CONTAINING PROTEIN"/>
    <property type="match status" value="1"/>
</dbReference>
<reference evidence="3" key="1">
    <citation type="submission" date="2020-04" db="EMBL/GenBank/DDBJ databases">
        <title>Deep metagenomics examines the oral microbiome during advanced dental caries in children, revealing novel taxa and co-occurrences with host molecules.</title>
        <authorList>
            <person name="Baker J.L."/>
            <person name="Morton J.T."/>
            <person name="Dinis M."/>
            <person name="Alvarez R."/>
            <person name="Tran N.C."/>
            <person name="Knight R."/>
            <person name="Edlund A."/>
        </authorList>
    </citation>
    <scope>NUCLEOTIDE SEQUENCE</scope>
    <source>
        <strain evidence="3">JCVI_32_bin.64</strain>
    </source>
</reference>
<dbReference type="Gene3D" id="3.20.20.140">
    <property type="entry name" value="Metal-dependent hydrolases"/>
    <property type="match status" value="1"/>
</dbReference>
<comment type="caution">
    <text evidence="3">The sequence shown here is derived from an EMBL/GenBank/DDBJ whole genome shotgun (WGS) entry which is preliminary data.</text>
</comment>
<dbReference type="InterPro" id="IPR052018">
    <property type="entry name" value="PHP_domain"/>
</dbReference>
<feature type="region of interest" description="Disordered" evidence="1">
    <location>
        <begin position="248"/>
        <end position="269"/>
    </location>
</feature>
<dbReference type="InterPro" id="IPR003141">
    <property type="entry name" value="Pol/His_phosphatase_N"/>
</dbReference>
<organism evidence="3 4">
    <name type="scientific">Schaalia georgiae</name>
    <dbReference type="NCBI Taxonomy" id="52768"/>
    <lineage>
        <taxon>Bacteria</taxon>
        <taxon>Bacillati</taxon>
        <taxon>Actinomycetota</taxon>
        <taxon>Actinomycetes</taxon>
        <taxon>Actinomycetales</taxon>
        <taxon>Actinomycetaceae</taxon>
        <taxon>Schaalia</taxon>
    </lineage>
</organism>
<dbReference type="SUPFAM" id="SSF89550">
    <property type="entry name" value="PHP domain-like"/>
    <property type="match status" value="1"/>
</dbReference>
<dbReference type="PANTHER" id="PTHR42924">
    <property type="entry name" value="EXONUCLEASE"/>
    <property type="match status" value="1"/>
</dbReference>